<evidence type="ECO:0000256" key="1">
    <source>
        <dbReference type="SAM" id="Phobius"/>
    </source>
</evidence>
<dbReference type="InterPro" id="IPR025695">
    <property type="entry name" value="DoxX-like"/>
</dbReference>
<evidence type="ECO:0000259" key="2">
    <source>
        <dbReference type="Pfam" id="PF13460"/>
    </source>
</evidence>
<organism evidence="3 4">
    <name type="scientific">Paramesorhizobium deserti</name>
    <dbReference type="NCBI Taxonomy" id="1494590"/>
    <lineage>
        <taxon>Bacteria</taxon>
        <taxon>Pseudomonadati</taxon>
        <taxon>Pseudomonadota</taxon>
        <taxon>Alphaproteobacteria</taxon>
        <taxon>Hyphomicrobiales</taxon>
        <taxon>Phyllobacteriaceae</taxon>
        <taxon>Paramesorhizobium</taxon>
    </lineage>
</organism>
<keyword evidence="1" id="KW-0472">Membrane</keyword>
<feature type="domain" description="NAD(P)-binding" evidence="2">
    <location>
        <begin position="7"/>
        <end position="148"/>
    </location>
</feature>
<feature type="transmembrane region" description="Helical" evidence="1">
    <location>
        <begin position="410"/>
        <end position="426"/>
    </location>
</feature>
<dbReference type="InterPro" id="IPR051207">
    <property type="entry name" value="ComplexI_NDUFA9_subunit"/>
</dbReference>
<comment type="caution">
    <text evidence="3">The sequence shown here is derived from an EMBL/GenBank/DDBJ whole genome shotgun (WGS) entry which is preliminary data.</text>
</comment>
<gene>
    <name evidence="3" type="ORF">ATN84_11045</name>
</gene>
<keyword evidence="4" id="KW-1185">Reference proteome</keyword>
<dbReference type="PANTHER" id="PTHR12126:SF11">
    <property type="entry name" value="NADH DEHYDROGENASE [UBIQUINONE] 1 ALPHA SUBCOMPLEX SUBUNIT 9, MITOCHONDRIAL"/>
    <property type="match status" value="1"/>
</dbReference>
<keyword evidence="1" id="KW-1133">Transmembrane helix</keyword>
<name>A0A135HTR1_9HYPH</name>
<dbReference type="EMBL" id="LNTU01000023">
    <property type="protein sequence ID" value="KXF76589.1"/>
    <property type="molecule type" value="Genomic_DNA"/>
</dbReference>
<dbReference type="InterPro" id="IPR036291">
    <property type="entry name" value="NAD(P)-bd_dom_sf"/>
</dbReference>
<dbReference type="InterPro" id="IPR016040">
    <property type="entry name" value="NAD(P)-bd_dom"/>
</dbReference>
<dbReference type="GO" id="GO:0044877">
    <property type="term" value="F:protein-containing complex binding"/>
    <property type="evidence" value="ECO:0007669"/>
    <property type="project" value="TreeGrafter"/>
</dbReference>
<keyword evidence="1" id="KW-0812">Transmembrane</keyword>
<dbReference type="Pfam" id="PF13781">
    <property type="entry name" value="DoxX_3"/>
    <property type="match status" value="1"/>
</dbReference>
<feature type="transmembrane region" description="Helical" evidence="1">
    <location>
        <begin position="351"/>
        <end position="372"/>
    </location>
</feature>
<dbReference type="OrthoDB" id="5377001at2"/>
<dbReference type="Proteomes" id="UP000070107">
    <property type="component" value="Unassembled WGS sequence"/>
</dbReference>
<dbReference type="PANTHER" id="PTHR12126">
    <property type="entry name" value="NADH-UBIQUINONE OXIDOREDUCTASE 39 KDA SUBUNIT-RELATED"/>
    <property type="match status" value="1"/>
</dbReference>
<dbReference type="RefSeq" id="WP_068882160.1">
    <property type="nucleotide sequence ID" value="NZ_LNTU01000023.1"/>
</dbReference>
<sequence length="429" mass="46021">MKVLVTGATGLIGSAICARLFAEGHEVAAAIRPGSTPVPVSVKRMIPLDMAKATHPRDWIPHLHGIEAVVNCVGVLQNSPREDTEGVHVSGASALFLACEELSIRRVIQFSAIGVDRGHVSAFSETKLRGDMALMERDLDWVILRPAVVLGQAVFGASALFRGLAALPVLPVTKDTGDLQVVQLDDVTATVAFFLKASAPTRVAVELVGPQRLTMSGVVASYRRWLGWRPAHEFDAPRPLSALLYRAGDLVGALGWRSPMRTTAAKEIGRGAIGDATHWNRLTGISPQSLDAALAAKPVMVQDRWFAKLYFLKPLILAVLVLFWIATGIVSLTSGFHTGVDLMVQARTGGLAAPGVVAGAIADILVALAIAYRRTTRQGLYAAIILSLFYIVAGTILLPELWNEPLGPLMKIWPILALHFVALAILDER</sequence>
<dbReference type="Pfam" id="PF13460">
    <property type="entry name" value="NAD_binding_10"/>
    <property type="match status" value="1"/>
</dbReference>
<dbReference type="AlphaFoldDB" id="A0A135HTR1"/>
<dbReference type="Gene3D" id="3.40.50.720">
    <property type="entry name" value="NAD(P)-binding Rossmann-like Domain"/>
    <property type="match status" value="1"/>
</dbReference>
<reference evidence="3 4" key="1">
    <citation type="submission" date="2015-11" db="EMBL/GenBank/DDBJ databases">
        <title>Draft genome sequence of Paramesorhizobium deserti A-3-E, a strain highly resistant to diverse beta-lactam antibiotics.</title>
        <authorList>
            <person name="Lv R."/>
            <person name="Yang X."/>
            <person name="Fang N."/>
            <person name="Guo J."/>
            <person name="Luo X."/>
            <person name="Peng F."/>
            <person name="Yang R."/>
            <person name="Cui Y."/>
            <person name="Fang C."/>
            <person name="Song Y."/>
        </authorList>
    </citation>
    <scope>NUCLEOTIDE SEQUENCE [LARGE SCALE GENOMIC DNA]</scope>
    <source>
        <strain evidence="3 4">A-3-E</strain>
    </source>
</reference>
<feature type="transmembrane region" description="Helical" evidence="1">
    <location>
        <begin position="379"/>
        <end position="398"/>
    </location>
</feature>
<proteinExistence type="predicted"/>
<protein>
    <submittedName>
        <fullName evidence="3">Nucleoside-diphosphate sugar epimerase</fullName>
    </submittedName>
</protein>
<feature type="transmembrane region" description="Helical" evidence="1">
    <location>
        <begin position="310"/>
        <end position="331"/>
    </location>
</feature>
<evidence type="ECO:0000313" key="3">
    <source>
        <dbReference type="EMBL" id="KXF76589.1"/>
    </source>
</evidence>
<evidence type="ECO:0000313" key="4">
    <source>
        <dbReference type="Proteomes" id="UP000070107"/>
    </source>
</evidence>
<dbReference type="SUPFAM" id="SSF51735">
    <property type="entry name" value="NAD(P)-binding Rossmann-fold domains"/>
    <property type="match status" value="1"/>
</dbReference>
<dbReference type="STRING" id="1494590.ATN84_11045"/>
<accession>A0A135HTR1</accession>